<reference evidence="1" key="1">
    <citation type="submission" date="2022-03" db="EMBL/GenBank/DDBJ databases">
        <authorList>
            <person name="Martin H S."/>
        </authorList>
    </citation>
    <scope>NUCLEOTIDE SEQUENCE</scope>
</reference>
<dbReference type="Proteomes" id="UP000837857">
    <property type="component" value="Chromosome 12"/>
</dbReference>
<keyword evidence="2" id="KW-1185">Reference proteome</keyword>
<evidence type="ECO:0000313" key="2">
    <source>
        <dbReference type="Proteomes" id="UP000837857"/>
    </source>
</evidence>
<organism evidence="1 2">
    <name type="scientific">Iphiclides podalirius</name>
    <name type="common">scarce swallowtail</name>
    <dbReference type="NCBI Taxonomy" id="110791"/>
    <lineage>
        <taxon>Eukaryota</taxon>
        <taxon>Metazoa</taxon>
        <taxon>Ecdysozoa</taxon>
        <taxon>Arthropoda</taxon>
        <taxon>Hexapoda</taxon>
        <taxon>Insecta</taxon>
        <taxon>Pterygota</taxon>
        <taxon>Neoptera</taxon>
        <taxon>Endopterygota</taxon>
        <taxon>Lepidoptera</taxon>
        <taxon>Glossata</taxon>
        <taxon>Ditrysia</taxon>
        <taxon>Papilionoidea</taxon>
        <taxon>Papilionidae</taxon>
        <taxon>Papilioninae</taxon>
        <taxon>Iphiclides</taxon>
    </lineage>
</organism>
<name>A0ABN8HS12_9NEOP</name>
<protein>
    <submittedName>
        <fullName evidence="1">Uncharacterized protein</fullName>
    </submittedName>
</protein>
<feature type="non-terminal residue" evidence="1">
    <location>
        <position position="106"/>
    </location>
</feature>
<sequence>MVLAHHKLKSNRWVPIHRGHRVNRRTENEPALHSSAVSNVRSRLFARAVGGRRRRAARLVCDPLTYLPPLATQSDPLHPAPTCIRIVLVCLFMCPEDCSKVGTAMM</sequence>
<evidence type="ECO:0000313" key="1">
    <source>
        <dbReference type="EMBL" id="CAH2040333.1"/>
    </source>
</evidence>
<gene>
    <name evidence="1" type="ORF">IPOD504_LOCUS2496</name>
</gene>
<proteinExistence type="predicted"/>
<dbReference type="EMBL" id="OW152824">
    <property type="protein sequence ID" value="CAH2040333.1"/>
    <property type="molecule type" value="Genomic_DNA"/>
</dbReference>
<accession>A0ABN8HS12</accession>